<dbReference type="InterPro" id="IPR050164">
    <property type="entry name" value="Peptidase_C19"/>
</dbReference>
<name>A0A6B2KXL7_9EUKA</name>
<dbReference type="PROSITE" id="PS01358">
    <property type="entry name" value="ZF_RANBP2_1"/>
    <property type="match status" value="1"/>
</dbReference>
<keyword evidence="5" id="KW-0645">Protease</keyword>
<keyword evidence="8" id="KW-0833">Ubl conjugation pathway</keyword>
<feature type="compositionally biased region" description="Basic and acidic residues" evidence="14">
    <location>
        <begin position="816"/>
        <end position="837"/>
    </location>
</feature>
<feature type="domain" description="USP" evidence="16">
    <location>
        <begin position="1"/>
        <end position="277"/>
    </location>
</feature>
<keyword evidence="11" id="KW-0862">Zinc</keyword>
<evidence type="ECO:0000256" key="8">
    <source>
        <dbReference type="ARBA" id="ARBA00022786"/>
    </source>
</evidence>
<evidence type="ECO:0000256" key="4">
    <source>
        <dbReference type="ARBA" id="ARBA00012759"/>
    </source>
</evidence>
<evidence type="ECO:0000259" key="15">
    <source>
        <dbReference type="PROSITE" id="PS50199"/>
    </source>
</evidence>
<protein>
    <recommendedName>
        <fullName evidence="4">ubiquitinyl hydrolase 1</fullName>
        <ecNumber evidence="4">3.4.19.12</ecNumber>
    </recommendedName>
</protein>
<dbReference type="GO" id="GO:0005634">
    <property type="term" value="C:nucleus"/>
    <property type="evidence" value="ECO:0007669"/>
    <property type="project" value="UniProtKB-SubCell"/>
</dbReference>
<dbReference type="Pfam" id="PF06337">
    <property type="entry name" value="DUSP"/>
    <property type="match status" value="1"/>
</dbReference>
<evidence type="ECO:0000256" key="1">
    <source>
        <dbReference type="ARBA" id="ARBA00000707"/>
    </source>
</evidence>
<evidence type="ECO:0000256" key="6">
    <source>
        <dbReference type="ARBA" id="ARBA00022723"/>
    </source>
</evidence>
<keyword evidence="9" id="KW-0378">Hydrolase</keyword>
<dbReference type="GO" id="GO:0008270">
    <property type="term" value="F:zinc ion binding"/>
    <property type="evidence" value="ECO:0007669"/>
    <property type="project" value="UniProtKB-KW"/>
</dbReference>
<dbReference type="PROSITE" id="PS50235">
    <property type="entry name" value="USP_3"/>
    <property type="match status" value="1"/>
</dbReference>
<evidence type="ECO:0000256" key="5">
    <source>
        <dbReference type="ARBA" id="ARBA00022670"/>
    </source>
</evidence>
<comment type="catalytic activity">
    <reaction evidence="1">
        <text>Thiol-dependent hydrolysis of ester, thioester, amide, peptide and isopeptide bonds formed by the C-terminal Gly of ubiquitin (a 76-residue protein attached to proteins as an intracellular targeting signal).</text>
        <dbReference type="EC" id="3.4.19.12"/>
    </reaction>
</comment>
<dbReference type="SUPFAM" id="SSF90209">
    <property type="entry name" value="Ran binding protein zinc finger-like"/>
    <property type="match status" value="1"/>
</dbReference>
<dbReference type="InterPro" id="IPR028889">
    <property type="entry name" value="USP"/>
</dbReference>
<evidence type="ECO:0000259" key="16">
    <source>
        <dbReference type="PROSITE" id="PS50235"/>
    </source>
</evidence>
<evidence type="ECO:0000256" key="10">
    <source>
        <dbReference type="ARBA" id="ARBA00022807"/>
    </source>
</evidence>
<dbReference type="PROSITE" id="PS50199">
    <property type="entry name" value="ZF_RANBP2_2"/>
    <property type="match status" value="1"/>
</dbReference>
<dbReference type="InterPro" id="IPR001876">
    <property type="entry name" value="Znf_RanBP2"/>
</dbReference>
<keyword evidence="12" id="KW-0539">Nucleus</keyword>
<evidence type="ECO:0000256" key="2">
    <source>
        <dbReference type="ARBA" id="ARBA00004123"/>
    </source>
</evidence>
<accession>A0A6B2KXL7</accession>
<dbReference type="AlphaFoldDB" id="A0A6B2KXL7"/>
<comment type="subcellular location">
    <subcellularLocation>
        <location evidence="2">Nucleus</location>
    </subcellularLocation>
</comment>
<dbReference type="PANTHER" id="PTHR24006">
    <property type="entry name" value="UBIQUITIN CARBOXYL-TERMINAL HYDROLASE"/>
    <property type="match status" value="1"/>
</dbReference>
<reference evidence="18" key="1">
    <citation type="journal article" date="2020" name="J. Eukaryot. Microbiol.">
        <title>De novo Sequencing, Assembly and Annotation of the Transcriptome for the Free-Living Testate Amoeba Arcella intermedia.</title>
        <authorList>
            <person name="Ribeiro G.M."/>
            <person name="Porfirio-Sousa A.L."/>
            <person name="Maurer-Alcala X.X."/>
            <person name="Katz L.A."/>
            <person name="Lahr D.J.G."/>
        </authorList>
    </citation>
    <scope>NUCLEOTIDE SEQUENCE</scope>
</reference>
<dbReference type="InterPro" id="IPR006615">
    <property type="entry name" value="Pept_C19_DUSP"/>
</dbReference>
<feature type="domain" description="DUSP" evidence="17">
    <location>
        <begin position="323"/>
        <end position="415"/>
    </location>
</feature>
<organism evidence="18">
    <name type="scientific">Arcella intermedia</name>
    <dbReference type="NCBI Taxonomy" id="1963864"/>
    <lineage>
        <taxon>Eukaryota</taxon>
        <taxon>Amoebozoa</taxon>
        <taxon>Tubulinea</taxon>
        <taxon>Elardia</taxon>
        <taxon>Arcellinida</taxon>
        <taxon>Sphaerothecina</taxon>
        <taxon>Arcellidae</taxon>
        <taxon>Arcella</taxon>
    </lineage>
</organism>
<dbReference type="GO" id="GO:0004843">
    <property type="term" value="F:cysteine-type deubiquitinase activity"/>
    <property type="evidence" value="ECO:0007669"/>
    <property type="project" value="UniProtKB-EC"/>
</dbReference>
<dbReference type="InterPro" id="IPR036443">
    <property type="entry name" value="Znf_RanBP2_sf"/>
</dbReference>
<feature type="domain" description="DUSP" evidence="17">
    <location>
        <begin position="538"/>
        <end position="644"/>
    </location>
</feature>
<dbReference type="InterPro" id="IPR018200">
    <property type="entry name" value="USP_CS"/>
</dbReference>
<evidence type="ECO:0000256" key="12">
    <source>
        <dbReference type="ARBA" id="ARBA00023242"/>
    </source>
</evidence>
<dbReference type="InterPro" id="IPR035927">
    <property type="entry name" value="DUSP-like_sf"/>
</dbReference>
<sequence length="866" mass="100391">MEVETGVQQDAQEFYKYFITHVEEIFSSSSLPHVKNLISGQFRGKSQYITTCAKCKKSSIRDSSFYEIDLNIQGHSSLESCIDEYIGIESLDGNNQYRCTDCELQNADRRISLVELPQVLNFQLLRFCYDIKTGTRRKISKLLNVPIVLDMKPFMGGSRKKFSRKRSFIDIDDDKEVLTEIDVEQKSTDEEYLYDLSAVLIHIGSSSSEGHYIAHIKDWDNNKWWKFNDEEVKELEISSSIYTPSLKDTSRKKIIYPTPTSGYFKSSGCYMLSYRKRSTHVPKEDNPVIPKNVLEKVEKLNFKLTEGHKQSVKKISILKDSLDSLKKSYNIIWDLAPVPEGQEECYWISTDWLRDWISGKCVLDSIPINNSDITCAHGNIDFNETTSMKRITKEAWDLLFEQFGGGPALSQDKYCKICMKQYYEEQQRNKAKSTEQKDFLKILERDEYLEDGDYYVAKTFLTEWKKTKDWSKLEDSLINGSITCKHKKLNTTSKVRVKLISKELWDYLLSVCPKAITLKKSDGLCPQCNSTGKTKTLKTTCKKMSLYKSIDDYKYPTKPGEYFAISMKWLLTWKDWVDNKDDDIPILNLNKLLCQKHDQLLFDPNSIFNNPYKKQIFALVTPKEWDFILTKLNVEGNPIEINILPKNKIQAMDSCSPCIQEKKENKEISDLNFESAYLKVQYELPSRTRRTARRVSIDTLKIGPLSATDPLQRLKLLLMEKTNLTPVEQEIYYHNVLLNDNDQVLSFWKIKCSGFLTLKRKEELEEPQISEVNVGFSKTKLGANKQETKPTKWTCTKCTFINPLANSECEMCKEKKPKTSDKITLDQDTMETTKESSQELTKSKKKGRSIHIDSDEEEAPLKKRKH</sequence>
<dbReference type="PROSITE" id="PS00973">
    <property type="entry name" value="USP_2"/>
    <property type="match status" value="1"/>
</dbReference>
<evidence type="ECO:0000256" key="11">
    <source>
        <dbReference type="ARBA" id="ARBA00022833"/>
    </source>
</evidence>
<dbReference type="PROSITE" id="PS51283">
    <property type="entry name" value="DUSP"/>
    <property type="match status" value="2"/>
</dbReference>
<dbReference type="PANTHER" id="PTHR24006:SF722">
    <property type="entry name" value="UBIQUITIN CARBOXYL-TERMINAL HYDROLASE 48"/>
    <property type="match status" value="1"/>
</dbReference>
<comment type="similarity">
    <text evidence="3">Belongs to the peptidase C19 family.</text>
</comment>
<dbReference type="Gene3D" id="2.30.30.380">
    <property type="entry name" value="Zn-finger domain of Sec23/24"/>
    <property type="match status" value="1"/>
</dbReference>
<dbReference type="EC" id="3.4.19.12" evidence="4"/>
<dbReference type="SUPFAM" id="SSF54001">
    <property type="entry name" value="Cysteine proteinases"/>
    <property type="match status" value="1"/>
</dbReference>
<dbReference type="Pfam" id="PF00443">
    <property type="entry name" value="UCH"/>
    <property type="match status" value="1"/>
</dbReference>
<feature type="region of interest" description="Disordered" evidence="14">
    <location>
        <begin position="816"/>
        <end position="866"/>
    </location>
</feature>
<evidence type="ECO:0000256" key="14">
    <source>
        <dbReference type="SAM" id="MobiDB-lite"/>
    </source>
</evidence>
<evidence type="ECO:0000256" key="9">
    <source>
        <dbReference type="ARBA" id="ARBA00022801"/>
    </source>
</evidence>
<dbReference type="InterPro" id="IPR001394">
    <property type="entry name" value="Peptidase_C19_UCH"/>
</dbReference>
<keyword evidence="10" id="KW-0788">Thiol protease</keyword>
<evidence type="ECO:0000256" key="3">
    <source>
        <dbReference type="ARBA" id="ARBA00009085"/>
    </source>
</evidence>
<dbReference type="GO" id="GO:0006508">
    <property type="term" value="P:proteolysis"/>
    <property type="evidence" value="ECO:0007669"/>
    <property type="project" value="UniProtKB-KW"/>
</dbReference>
<feature type="domain" description="RanBP2-type" evidence="15">
    <location>
        <begin position="789"/>
        <end position="818"/>
    </location>
</feature>
<dbReference type="EMBL" id="GIBP01000510">
    <property type="protein sequence ID" value="NDV29479.1"/>
    <property type="molecule type" value="Transcribed_RNA"/>
</dbReference>
<proteinExistence type="inferred from homology"/>
<dbReference type="Gene3D" id="3.30.2230.10">
    <property type="entry name" value="DUSP-like"/>
    <property type="match status" value="1"/>
</dbReference>
<dbReference type="SMART" id="SM00547">
    <property type="entry name" value="ZnF_RBZ"/>
    <property type="match status" value="1"/>
</dbReference>
<keyword evidence="6" id="KW-0479">Metal-binding</keyword>
<evidence type="ECO:0000256" key="13">
    <source>
        <dbReference type="PROSITE-ProRule" id="PRU00322"/>
    </source>
</evidence>
<dbReference type="GO" id="GO:0005829">
    <property type="term" value="C:cytosol"/>
    <property type="evidence" value="ECO:0007669"/>
    <property type="project" value="TreeGrafter"/>
</dbReference>
<evidence type="ECO:0000256" key="7">
    <source>
        <dbReference type="ARBA" id="ARBA00022771"/>
    </source>
</evidence>
<keyword evidence="7 13" id="KW-0863">Zinc-finger</keyword>
<dbReference type="SUPFAM" id="SSF143791">
    <property type="entry name" value="DUSP-like"/>
    <property type="match status" value="2"/>
</dbReference>
<evidence type="ECO:0000313" key="18">
    <source>
        <dbReference type="EMBL" id="NDV29479.1"/>
    </source>
</evidence>
<dbReference type="Gene3D" id="3.90.70.10">
    <property type="entry name" value="Cysteine proteinases"/>
    <property type="match status" value="1"/>
</dbReference>
<dbReference type="InterPro" id="IPR038765">
    <property type="entry name" value="Papain-like_cys_pep_sf"/>
</dbReference>
<dbReference type="GO" id="GO:0016579">
    <property type="term" value="P:protein deubiquitination"/>
    <property type="evidence" value="ECO:0007669"/>
    <property type="project" value="InterPro"/>
</dbReference>
<evidence type="ECO:0000259" key="17">
    <source>
        <dbReference type="PROSITE" id="PS51283"/>
    </source>
</evidence>